<protein>
    <submittedName>
        <fullName evidence="1">Helix-hairpin-helix domain-containing protein</fullName>
    </submittedName>
</protein>
<dbReference type="RefSeq" id="WP_345825667.1">
    <property type="nucleotide sequence ID" value="NZ_JBDIML010000004.1"/>
</dbReference>
<reference evidence="1 2" key="1">
    <citation type="submission" date="2024-05" db="EMBL/GenBank/DDBJ databases">
        <authorList>
            <person name="Haq I."/>
            <person name="Ullah Z."/>
            <person name="Ahmad R."/>
            <person name="Li M."/>
            <person name="Tong Y."/>
        </authorList>
    </citation>
    <scope>NUCLEOTIDE SEQUENCE [LARGE SCALE GENOMIC DNA]</scope>
    <source>
        <strain evidence="1 2">16A2E</strain>
    </source>
</reference>
<proteinExistence type="predicted"/>
<comment type="caution">
    <text evidence="1">The sequence shown here is derived from an EMBL/GenBank/DDBJ whole genome shotgun (WGS) entry which is preliminary data.</text>
</comment>
<organism evidence="1 2">
    <name type="scientific">Ornithinibacillus xuwenensis</name>
    <dbReference type="NCBI Taxonomy" id="3144668"/>
    <lineage>
        <taxon>Bacteria</taxon>
        <taxon>Bacillati</taxon>
        <taxon>Bacillota</taxon>
        <taxon>Bacilli</taxon>
        <taxon>Bacillales</taxon>
        <taxon>Bacillaceae</taxon>
        <taxon>Ornithinibacillus</taxon>
    </lineage>
</organism>
<gene>
    <name evidence="1" type="ORF">ABC228_13470</name>
</gene>
<dbReference type="Proteomes" id="UP001444625">
    <property type="component" value="Unassembled WGS sequence"/>
</dbReference>
<dbReference type="InterPro" id="IPR021725">
    <property type="entry name" value="Cdd1"/>
</dbReference>
<name>A0ABU9XIQ5_9BACI</name>
<dbReference type="Pfam" id="PF11731">
    <property type="entry name" value="Cdd1"/>
    <property type="match status" value="1"/>
</dbReference>
<dbReference type="EMBL" id="JBDIML010000004">
    <property type="protein sequence ID" value="MEN2768187.1"/>
    <property type="molecule type" value="Genomic_DNA"/>
</dbReference>
<evidence type="ECO:0000313" key="2">
    <source>
        <dbReference type="Proteomes" id="UP001444625"/>
    </source>
</evidence>
<keyword evidence="2" id="KW-1185">Reference proteome</keyword>
<sequence length="154" mass="17840">MKVPKLPLTLEEKARLRKKKITLADITSLSTNQLRDTIGSSIQRAIKLKGLAEFQQVPSIGQKLAEKLVYELEVFSLAAIREEDGARLFDALEIKLGVWTDPCVEDQIRCVIHFANYPDSKRQWFDFTNERKIYRETYGYPNTRPTKAWFEESS</sequence>
<evidence type="ECO:0000313" key="1">
    <source>
        <dbReference type="EMBL" id="MEN2768187.1"/>
    </source>
</evidence>
<accession>A0ABU9XIQ5</accession>